<feature type="transmembrane region" description="Helical" evidence="14">
    <location>
        <begin position="253"/>
        <end position="271"/>
    </location>
</feature>
<evidence type="ECO:0000256" key="12">
    <source>
        <dbReference type="ARBA" id="ARBA00034130"/>
    </source>
</evidence>
<evidence type="ECO:0000256" key="7">
    <source>
        <dbReference type="ARBA" id="ARBA00023136"/>
    </source>
</evidence>
<dbReference type="PRINTS" id="PR00237">
    <property type="entry name" value="GPCRRHODOPSN"/>
</dbReference>
<feature type="transmembrane region" description="Helical" evidence="14">
    <location>
        <begin position="221"/>
        <end position="241"/>
    </location>
</feature>
<keyword evidence="7 14" id="KW-0472">Membrane</keyword>
<dbReference type="PANTHER" id="PTHR10489">
    <property type="entry name" value="CELL ADHESION MOLECULE"/>
    <property type="match status" value="1"/>
</dbReference>
<dbReference type="PROSITE" id="PS00237">
    <property type="entry name" value="G_PROTEIN_RECEP_F1_1"/>
    <property type="match status" value="1"/>
</dbReference>
<feature type="transmembrane region" description="Helical" evidence="14">
    <location>
        <begin position="83"/>
        <end position="103"/>
    </location>
</feature>
<evidence type="ECO:0000313" key="17">
    <source>
        <dbReference type="Proteomes" id="UP001148018"/>
    </source>
</evidence>
<dbReference type="GO" id="GO:0009897">
    <property type="term" value="C:external side of plasma membrane"/>
    <property type="evidence" value="ECO:0007669"/>
    <property type="project" value="TreeGrafter"/>
</dbReference>
<dbReference type="PANTHER" id="PTHR10489:SF930">
    <property type="entry name" value="C-X-C CHEMOKINE RECEPTOR TYPE 1-LIKE"/>
    <property type="match status" value="1"/>
</dbReference>
<feature type="domain" description="G-protein coupled receptors family 1 profile" evidence="15">
    <location>
        <begin position="63"/>
        <end position="318"/>
    </location>
</feature>
<dbReference type="GO" id="GO:0030593">
    <property type="term" value="P:neutrophil chemotaxis"/>
    <property type="evidence" value="ECO:0007669"/>
    <property type="project" value="TreeGrafter"/>
</dbReference>
<evidence type="ECO:0000256" key="11">
    <source>
        <dbReference type="ARBA" id="ARBA00023224"/>
    </source>
</evidence>
<keyword evidence="17" id="KW-1185">Reference proteome</keyword>
<feature type="transmembrane region" description="Helical" evidence="14">
    <location>
        <begin position="126"/>
        <end position="147"/>
    </location>
</feature>
<organism evidence="16 17">
    <name type="scientific">Muraenolepis orangiensis</name>
    <name type="common">Patagonian moray cod</name>
    <dbReference type="NCBI Taxonomy" id="630683"/>
    <lineage>
        <taxon>Eukaryota</taxon>
        <taxon>Metazoa</taxon>
        <taxon>Chordata</taxon>
        <taxon>Craniata</taxon>
        <taxon>Vertebrata</taxon>
        <taxon>Euteleostomi</taxon>
        <taxon>Actinopterygii</taxon>
        <taxon>Neopterygii</taxon>
        <taxon>Teleostei</taxon>
        <taxon>Neoteleostei</taxon>
        <taxon>Acanthomorphata</taxon>
        <taxon>Zeiogadaria</taxon>
        <taxon>Gadariae</taxon>
        <taxon>Gadiformes</taxon>
        <taxon>Muraenolepidoidei</taxon>
        <taxon>Muraenolepididae</taxon>
        <taxon>Muraenolepis</taxon>
    </lineage>
</organism>
<dbReference type="PROSITE" id="PS50262">
    <property type="entry name" value="G_PROTEIN_RECEP_F1_2"/>
    <property type="match status" value="1"/>
</dbReference>
<evidence type="ECO:0000256" key="3">
    <source>
        <dbReference type="ARBA" id="ARBA00022500"/>
    </source>
</evidence>
<evidence type="ECO:0000259" key="15">
    <source>
        <dbReference type="PROSITE" id="PS50262"/>
    </source>
</evidence>
<keyword evidence="9 13" id="KW-0675">Receptor</keyword>
<evidence type="ECO:0000256" key="8">
    <source>
        <dbReference type="ARBA" id="ARBA00023157"/>
    </source>
</evidence>
<dbReference type="InterPro" id="IPR050119">
    <property type="entry name" value="CCR1-9-like"/>
</dbReference>
<dbReference type="InterPro" id="IPR000276">
    <property type="entry name" value="GPCR_Rhodpsn"/>
</dbReference>
<feature type="transmembrane region" description="Helical" evidence="14">
    <location>
        <begin position="159"/>
        <end position="181"/>
    </location>
</feature>
<name>A0A9Q0DP28_9TELE</name>
<dbReference type="EMBL" id="JANIIK010000113">
    <property type="protein sequence ID" value="KAJ3591876.1"/>
    <property type="molecule type" value="Genomic_DNA"/>
</dbReference>
<evidence type="ECO:0000256" key="4">
    <source>
        <dbReference type="ARBA" id="ARBA00022692"/>
    </source>
</evidence>
<evidence type="ECO:0000256" key="9">
    <source>
        <dbReference type="ARBA" id="ARBA00023170"/>
    </source>
</evidence>
<dbReference type="Gene3D" id="1.20.1070.10">
    <property type="entry name" value="Rhodopsin 7-helix transmembrane proteins"/>
    <property type="match status" value="1"/>
</dbReference>
<evidence type="ECO:0000256" key="1">
    <source>
        <dbReference type="ARBA" id="ARBA00004651"/>
    </source>
</evidence>
<dbReference type="OrthoDB" id="9946013at2759"/>
<reference evidence="16" key="1">
    <citation type="submission" date="2022-07" db="EMBL/GenBank/DDBJ databases">
        <title>Chromosome-level genome of Muraenolepis orangiensis.</title>
        <authorList>
            <person name="Kim J."/>
        </authorList>
    </citation>
    <scope>NUCLEOTIDE SEQUENCE</scope>
    <source>
        <strain evidence="16">KU_S4_2022</strain>
        <tissue evidence="16">Muscle</tissue>
    </source>
</reference>
<evidence type="ECO:0000256" key="5">
    <source>
        <dbReference type="ARBA" id="ARBA00022989"/>
    </source>
</evidence>
<comment type="similarity">
    <text evidence="13">Belongs to the G-protein coupled receptor 1 family.</text>
</comment>
<comment type="caution">
    <text evidence="16">The sequence shown here is derived from an EMBL/GenBank/DDBJ whole genome shotgun (WGS) entry which is preliminary data.</text>
</comment>
<keyword evidence="8" id="KW-1015">Disulfide bond</keyword>
<dbReference type="Pfam" id="PF00001">
    <property type="entry name" value="7tm_1"/>
    <property type="match status" value="1"/>
</dbReference>
<evidence type="ECO:0000256" key="6">
    <source>
        <dbReference type="ARBA" id="ARBA00023040"/>
    </source>
</evidence>
<keyword evidence="5 14" id="KW-1133">Transmembrane helix</keyword>
<comment type="subcellular location">
    <subcellularLocation>
        <location evidence="1">Cell membrane</location>
        <topology evidence="1">Multi-pass membrane protein</topology>
    </subcellularLocation>
</comment>
<dbReference type="GO" id="GO:0007204">
    <property type="term" value="P:positive regulation of cytosolic calcium ion concentration"/>
    <property type="evidence" value="ECO:0007669"/>
    <property type="project" value="TreeGrafter"/>
</dbReference>
<keyword evidence="2" id="KW-1003">Cell membrane</keyword>
<keyword evidence="10" id="KW-0325">Glycoprotein</keyword>
<evidence type="ECO:0000313" key="16">
    <source>
        <dbReference type="EMBL" id="KAJ3591876.1"/>
    </source>
</evidence>
<keyword evidence="3" id="KW-0145">Chemotaxis</keyword>
<dbReference type="PRINTS" id="PR00427">
    <property type="entry name" value="INTRLEUKIN8R"/>
</dbReference>
<keyword evidence="6 13" id="KW-0297">G-protein coupled receptor</keyword>
<dbReference type="InterPro" id="IPR017452">
    <property type="entry name" value="GPCR_Rhodpsn_7TM"/>
</dbReference>
<dbReference type="InterPro" id="IPR000174">
    <property type="entry name" value="Chemokine_CXCR_1/2"/>
</dbReference>
<dbReference type="SUPFAM" id="SSF81321">
    <property type="entry name" value="Family A G protein-coupled receptor-like"/>
    <property type="match status" value="1"/>
</dbReference>
<comment type="subunit">
    <text evidence="12">Interacts with IL8. Interacts with GNAI2.</text>
</comment>
<evidence type="ECO:0000256" key="2">
    <source>
        <dbReference type="ARBA" id="ARBA00022475"/>
    </source>
</evidence>
<evidence type="ECO:0000256" key="10">
    <source>
        <dbReference type="ARBA" id="ARBA00023180"/>
    </source>
</evidence>
<evidence type="ECO:0000256" key="13">
    <source>
        <dbReference type="RuleBase" id="RU000688"/>
    </source>
</evidence>
<proteinExistence type="inferred from homology"/>
<keyword evidence="4 13" id="KW-0812">Transmembrane</keyword>
<dbReference type="GO" id="GO:0006955">
    <property type="term" value="P:immune response"/>
    <property type="evidence" value="ECO:0007669"/>
    <property type="project" value="TreeGrafter"/>
</dbReference>
<dbReference type="GO" id="GO:0019722">
    <property type="term" value="P:calcium-mediated signaling"/>
    <property type="evidence" value="ECO:0007669"/>
    <property type="project" value="TreeGrafter"/>
</dbReference>
<accession>A0A9Q0DP28</accession>
<dbReference type="GO" id="GO:0016493">
    <property type="term" value="F:C-C chemokine receptor activity"/>
    <property type="evidence" value="ECO:0007669"/>
    <property type="project" value="TreeGrafter"/>
</dbReference>
<dbReference type="AlphaFoldDB" id="A0A9Q0DP28"/>
<feature type="transmembrane region" description="Helical" evidence="14">
    <location>
        <begin position="51"/>
        <end position="71"/>
    </location>
</feature>
<dbReference type="Proteomes" id="UP001148018">
    <property type="component" value="Unassembled WGS sequence"/>
</dbReference>
<gene>
    <name evidence="16" type="ORF">NHX12_007007</name>
</gene>
<sequence length="361" mass="39822">MNKDSFEFNFSSIYDELNFTYSTTTDFILDPSTQPCDSAALSNAAAVAVSVFYVLVFLLAIPGNLVVGLVIGRNPQPLSPSDLFLLHLAVADVLLATTLPFWATSVTQGWVFGDALCKLVSVLQELSFYVSILFLACISVDRYLAIVHAMDARIASRKLVSWCVCAAVWLAGGLLSLPGLLNSATLDTNSTNGSHFTCKEHYDPSSANRWRLATRGLSHTLGFALPLAVMLLCYGVTLRRLLRTKGSFQRQRAMRVIVAVVLAFLVCWTPYHLTVIADTFLRAKVVLYECPTRNAIDRAQFVTQSLGLLHSCVNPVLYAFVGEKFRRRLEHLVKRTGLLQRVSTARPSRSSLSSEITSTIM</sequence>
<protein>
    <recommendedName>
        <fullName evidence="15">G-protein coupled receptors family 1 profile domain-containing protein</fullName>
    </recommendedName>
</protein>
<keyword evidence="11 13" id="KW-0807">Transducer</keyword>
<evidence type="ECO:0000256" key="14">
    <source>
        <dbReference type="SAM" id="Phobius"/>
    </source>
</evidence>
<dbReference type="GO" id="GO:0019957">
    <property type="term" value="F:C-C chemokine binding"/>
    <property type="evidence" value="ECO:0007669"/>
    <property type="project" value="TreeGrafter"/>
</dbReference>
<dbReference type="GO" id="GO:0016494">
    <property type="term" value="F:C-X-C chemokine receptor activity"/>
    <property type="evidence" value="ECO:0007669"/>
    <property type="project" value="InterPro"/>
</dbReference>